<proteinExistence type="predicted"/>
<evidence type="ECO:0000313" key="2">
    <source>
        <dbReference type="Proteomes" id="UP001302120"/>
    </source>
</evidence>
<dbReference type="EMBL" id="JAYGHG010000005">
    <property type="protein sequence ID" value="MEA5580689.1"/>
    <property type="molecule type" value="Genomic_DNA"/>
</dbReference>
<dbReference type="RefSeq" id="WP_323195034.1">
    <property type="nucleotide sequence ID" value="NZ_JAYGHG010000005.1"/>
</dbReference>
<protein>
    <submittedName>
        <fullName evidence="1">Uncharacterized protein</fullName>
    </submittedName>
</protein>
<evidence type="ECO:0000313" key="1">
    <source>
        <dbReference type="EMBL" id="MEA5580689.1"/>
    </source>
</evidence>
<name>A0ABU5UC09_9CYAN</name>
<dbReference type="Proteomes" id="UP001302120">
    <property type="component" value="Unassembled WGS sequence"/>
</dbReference>
<gene>
    <name evidence="1" type="ORF">VB620_04955</name>
</gene>
<comment type="caution">
    <text evidence="1">The sequence shown here is derived from an EMBL/GenBank/DDBJ whole genome shotgun (WGS) entry which is preliminary data.</text>
</comment>
<organism evidence="1 2">
    <name type="scientific">Nodularia harveyana UHCC-0300</name>
    <dbReference type="NCBI Taxonomy" id="2974287"/>
    <lineage>
        <taxon>Bacteria</taxon>
        <taxon>Bacillati</taxon>
        <taxon>Cyanobacteriota</taxon>
        <taxon>Cyanophyceae</taxon>
        <taxon>Nostocales</taxon>
        <taxon>Nodulariaceae</taxon>
        <taxon>Nodularia</taxon>
    </lineage>
</organism>
<reference evidence="1 2" key="1">
    <citation type="submission" date="2023-12" db="EMBL/GenBank/DDBJ databases">
        <title>Baltic Sea Cyanobacteria.</title>
        <authorList>
            <person name="Delbaje E."/>
            <person name="Fewer D.P."/>
            <person name="Shishido T.K."/>
        </authorList>
    </citation>
    <scope>NUCLEOTIDE SEQUENCE [LARGE SCALE GENOMIC DNA]</scope>
    <source>
        <strain evidence="1 2">UHCC-0300</strain>
    </source>
</reference>
<keyword evidence="2" id="KW-1185">Reference proteome</keyword>
<accession>A0ABU5UC09</accession>
<sequence>MMRQIFTPKSGFSPGKHLTDLNKLTFLRYQLVPVREISLIFEVQGENKNTKTFLEIIVDNIYKKDNDRATILKNMGFTEPEMTYFIEEDMLQLDNTGIWQKIMKFLETQQGVPFLAKLVYQNVDENNDGSWWLQVETLRPLDPNR</sequence>